<evidence type="ECO:0000256" key="1">
    <source>
        <dbReference type="SAM" id="MobiDB-lite"/>
    </source>
</evidence>
<dbReference type="KEGG" id="mlr:MELLADRAFT_102514"/>
<name>F4R709_MELLP</name>
<dbReference type="HOGENOM" id="CLU_043305_0_0_1"/>
<reference evidence="4" key="1">
    <citation type="journal article" date="2011" name="Proc. Natl. Acad. Sci. U.S.A.">
        <title>Obligate biotrophy features unraveled by the genomic analysis of rust fungi.</title>
        <authorList>
            <person name="Duplessis S."/>
            <person name="Cuomo C.A."/>
            <person name="Lin Y.-C."/>
            <person name="Aerts A."/>
            <person name="Tisserant E."/>
            <person name="Veneault-Fourrey C."/>
            <person name="Joly D.L."/>
            <person name="Hacquard S."/>
            <person name="Amselem J."/>
            <person name="Cantarel B.L."/>
            <person name="Chiu R."/>
            <person name="Coutinho P.M."/>
            <person name="Feau N."/>
            <person name="Field M."/>
            <person name="Frey P."/>
            <person name="Gelhaye E."/>
            <person name="Goldberg J."/>
            <person name="Grabherr M.G."/>
            <person name="Kodira C.D."/>
            <person name="Kohler A."/>
            <person name="Kuees U."/>
            <person name="Lindquist E.A."/>
            <person name="Lucas S.M."/>
            <person name="Mago R."/>
            <person name="Mauceli E."/>
            <person name="Morin E."/>
            <person name="Murat C."/>
            <person name="Pangilinan J.L."/>
            <person name="Park R."/>
            <person name="Pearson M."/>
            <person name="Quesneville H."/>
            <person name="Rouhier N."/>
            <person name="Sakthikumar S."/>
            <person name="Salamov A.A."/>
            <person name="Schmutz J."/>
            <person name="Selles B."/>
            <person name="Shapiro H."/>
            <person name="Tanguay P."/>
            <person name="Tuskan G.A."/>
            <person name="Henrissat B."/>
            <person name="Van de Peer Y."/>
            <person name="Rouze P."/>
            <person name="Ellis J.G."/>
            <person name="Dodds P.N."/>
            <person name="Schein J.E."/>
            <person name="Zhong S."/>
            <person name="Hamelin R.C."/>
            <person name="Grigoriev I.V."/>
            <person name="Szabo L.J."/>
            <person name="Martin F."/>
        </authorList>
    </citation>
    <scope>NUCLEOTIDE SEQUENCE [LARGE SCALE GENOMIC DNA]</scope>
    <source>
        <strain evidence="4">98AG31 / pathotype 3-4-7</strain>
    </source>
</reference>
<organism evidence="4">
    <name type="scientific">Melampsora larici-populina (strain 98AG31 / pathotype 3-4-7)</name>
    <name type="common">Poplar leaf rust fungus</name>
    <dbReference type="NCBI Taxonomy" id="747676"/>
    <lineage>
        <taxon>Eukaryota</taxon>
        <taxon>Fungi</taxon>
        <taxon>Dikarya</taxon>
        <taxon>Basidiomycota</taxon>
        <taxon>Pucciniomycotina</taxon>
        <taxon>Pucciniomycetes</taxon>
        <taxon>Pucciniales</taxon>
        <taxon>Melampsoraceae</taxon>
        <taxon>Melampsora</taxon>
    </lineage>
</organism>
<evidence type="ECO:0000313" key="3">
    <source>
        <dbReference type="EMBL" id="EGG11494.1"/>
    </source>
</evidence>
<keyword evidence="2" id="KW-0732">Signal</keyword>
<feature type="region of interest" description="Disordered" evidence="1">
    <location>
        <begin position="186"/>
        <end position="205"/>
    </location>
</feature>
<dbReference type="Proteomes" id="UP000001072">
    <property type="component" value="Unassembled WGS sequence"/>
</dbReference>
<evidence type="ECO:0008006" key="5">
    <source>
        <dbReference type="Google" id="ProtNLM"/>
    </source>
</evidence>
<gene>
    <name evidence="3" type="ORF">MELLADRAFT_102514</name>
</gene>
<keyword evidence="4" id="KW-1185">Reference proteome</keyword>
<evidence type="ECO:0000313" key="4">
    <source>
        <dbReference type="Proteomes" id="UP000001072"/>
    </source>
</evidence>
<feature type="chain" id="PRO_5003314856" description="Secreted protein" evidence="2">
    <location>
        <begin position="22"/>
        <end position="457"/>
    </location>
</feature>
<feature type="signal peptide" evidence="2">
    <location>
        <begin position="1"/>
        <end position="21"/>
    </location>
</feature>
<dbReference type="AlphaFoldDB" id="F4R709"/>
<sequence>MQHSLCSTVIIGFITLCTVLTRPSYLAENLDTTLRLGTSNHGTIKISQLGKVDPLSSTLAPSFTISKLANPLDLTLGPTSELTTKNVVSPKNHKFSDTSGIQKTNLFKHIPQEKLSFGSTPDVETWLDHQNIHISVTKPVSHLLGDHHNTLPSNNLMLKPFLSSFLTQPLQGSGSRNLHIHQVPTHRLPRFSGPSSAQGIPTRDSSVQKPAIIKLDNPHPKIGPPFHPTQKFKVPEETKVPGTYSSRHEKLPSSRRKYQNVIDPHGKKTNTAIREDMSILSRVGKMVLKDSVAFGEGIKGWLIVLRDTLIQRIVAEKPVGIESSDIERAFCRAKQKFVPTFIGFLMTRYNNPSGKSRKKLLNGGWEYLKSYMNDWPDLNFEVAFKLKDIKVDSDVWEWTPDKLLIYMVWMDSRIIIFMDFLGEFTDSSILDVILKCKIPSISMESDKSCNRAMTQMI</sequence>
<feature type="compositionally biased region" description="Polar residues" evidence="1">
    <location>
        <begin position="193"/>
        <end position="205"/>
    </location>
</feature>
<accession>F4R709</accession>
<dbReference type="GeneID" id="18921698"/>
<dbReference type="InParanoid" id="F4R709"/>
<protein>
    <recommendedName>
        <fullName evidence="5">Secreted protein</fullName>
    </recommendedName>
</protein>
<evidence type="ECO:0000256" key="2">
    <source>
        <dbReference type="SAM" id="SignalP"/>
    </source>
</evidence>
<dbReference type="EMBL" id="GL883092">
    <property type="protein sequence ID" value="EGG11494.1"/>
    <property type="molecule type" value="Genomic_DNA"/>
</dbReference>
<dbReference type="VEuPathDB" id="FungiDB:MELLADRAFT_102514"/>
<dbReference type="RefSeq" id="XP_007405129.1">
    <property type="nucleotide sequence ID" value="XM_007405067.1"/>
</dbReference>
<proteinExistence type="predicted"/>